<evidence type="ECO:0000256" key="8">
    <source>
        <dbReference type="ARBA" id="ARBA00023136"/>
    </source>
</evidence>
<evidence type="ECO:0000256" key="1">
    <source>
        <dbReference type="ARBA" id="ARBA00004167"/>
    </source>
</evidence>
<dbReference type="Pfam" id="PF02416">
    <property type="entry name" value="TatA_B_E"/>
    <property type="match status" value="1"/>
</dbReference>
<feature type="region of interest" description="Disordered" evidence="10">
    <location>
        <begin position="76"/>
        <end position="162"/>
    </location>
</feature>
<evidence type="ECO:0000313" key="11">
    <source>
        <dbReference type="EMBL" id="MBB3713245.1"/>
    </source>
</evidence>
<evidence type="ECO:0000256" key="3">
    <source>
        <dbReference type="ARBA" id="ARBA00022475"/>
    </source>
</evidence>
<comment type="function">
    <text evidence="9">Part of the twin-arginine translocation (Tat) system that transports large folded proteins containing a characteristic twin-arginine motif in their signal peptide across membranes. Together with TatC, TatB is part of a receptor directly interacting with Tat signal peptides. TatB may form an oligomeric binding site that transiently accommodates folded Tat precursor proteins before their translocation.</text>
</comment>
<reference evidence="11 12" key="1">
    <citation type="submission" date="2020-08" db="EMBL/GenBank/DDBJ databases">
        <title>Genomic Encyclopedia of Type Strains, Phase III (KMG-III): the genomes of soil and plant-associated and newly described type strains.</title>
        <authorList>
            <person name="Whitman W."/>
        </authorList>
    </citation>
    <scope>NUCLEOTIDE SEQUENCE [LARGE SCALE GENOMIC DNA]</scope>
    <source>
        <strain evidence="11 12">CECT 8572</strain>
    </source>
</reference>
<organism evidence="11 12">
    <name type="scientific">Limimaricola variabilis</name>
    <dbReference type="NCBI Taxonomy" id="1492771"/>
    <lineage>
        <taxon>Bacteria</taxon>
        <taxon>Pseudomonadati</taxon>
        <taxon>Pseudomonadota</taxon>
        <taxon>Alphaproteobacteria</taxon>
        <taxon>Rhodobacterales</taxon>
        <taxon>Paracoccaceae</taxon>
        <taxon>Limimaricola</taxon>
    </lineage>
</organism>
<evidence type="ECO:0000256" key="2">
    <source>
        <dbReference type="ARBA" id="ARBA00022448"/>
    </source>
</evidence>
<keyword evidence="12" id="KW-1185">Reference proteome</keyword>
<accession>A0ABR6HRQ3</accession>
<comment type="subunit">
    <text evidence="9">The Tat system comprises two distinct complexes: a TatABC complex, containing multiple copies of TatA, TatB and TatC subunits, and a separate TatA complex, containing only TatA subunits. Substrates initially bind to the TatABC complex, which probably triggers association of the separate TatA complex to form the active translocon.</text>
</comment>
<proteinExistence type="inferred from homology"/>
<evidence type="ECO:0000256" key="4">
    <source>
        <dbReference type="ARBA" id="ARBA00022692"/>
    </source>
</evidence>
<dbReference type="Gene3D" id="1.20.5.3310">
    <property type="match status" value="1"/>
</dbReference>
<keyword evidence="5 9" id="KW-0653">Protein transport</keyword>
<dbReference type="PRINTS" id="PR01506">
    <property type="entry name" value="TATBPROTEIN"/>
</dbReference>
<sequence length="162" mass="17457">MFDLGWSELLLIGIVALIVVGPKDLPGMFREIGRFTGKAKAMAREFSRAMEDAADESGMRDIQKTIKAAADPKSFGTDALKKNFKSGSDKPLSEERAETRRKVEEAAAKAATERQARAAAAPTEEELADLEPEFEPEPISAPAKPLDDPAPAAPARKDETSS</sequence>
<evidence type="ECO:0000313" key="12">
    <source>
        <dbReference type="Proteomes" id="UP000576152"/>
    </source>
</evidence>
<feature type="compositionally biased region" description="Low complexity" evidence="10">
    <location>
        <begin position="141"/>
        <end position="154"/>
    </location>
</feature>
<feature type="compositionally biased region" description="Acidic residues" evidence="10">
    <location>
        <begin position="123"/>
        <end position="136"/>
    </location>
</feature>
<comment type="similarity">
    <text evidence="9">Belongs to the TatB family.</text>
</comment>
<dbReference type="NCBIfam" id="TIGR01410">
    <property type="entry name" value="tatB"/>
    <property type="match status" value="1"/>
</dbReference>
<evidence type="ECO:0000256" key="10">
    <source>
        <dbReference type="SAM" id="MobiDB-lite"/>
    </source>
</evidence>
<dbReference type="PANTHER" id="PTHR33162:SF1">
    <property type="entry name" value="SEC-INDEPENDENT PROTEIN TRANSLOCASE PROTEIN TATA, CHLOROPLASTIC"/>
    <property type="match status" value="1"/>
</dbReference>
<dbReference type="PANTHER" id="PTHR33162">
    <property type="entry name" value="SEC-INDEPENDENT PROTEIN TRANSLOCASE PROTEIN TATA, CHLOROPLASTIC"/>
    <property type="match status" value="1"/>
</dbReference>
<keyword evidence="3 9" id="KW-1003">Cell membrane</keyword>
<keyword evidence="6 9" id="KW-1133">Transmembrane helix</keyword>
<evidence type="ECO:0000256" key="5">
    <source>
        <dbReference type="ARBA" id="ARBA00022927"/>
    </source>
</evidence>
<evidence type="ECO:0000256" key="9">
    <source>
        <dbReference type="HAMAP-Rule" id="MF_00237"/>
    </source>
</evidence>
<dbReference type="InterPro" id="IPR018448">
    <property type="entry name" value="TatB"/>
</dbReference>
<keyword evidence="2 9" id="KW-0813">Transport</keyword>
<dbReference type="HAMAP" id="MF_00237">
    <property type="entry name" value="TatB"/>
    <property type="match status" value="1"/>
</dbReference>
<dbReference type="EMBL" id="JACIBX010000012">
    <property type="protein sequence ID" value="MBB3713245.1"/>
    <property type="molecule type" value="Genomic_DNA"/>
</dbReference>
<dbReference type="RefSeq" id="WP_183474733.1">
    <property type="nucleotide sequence ID" value="NZ_JACIBX010000012.1"/>
</dbReference>
<keyword evidence="7 9" id="KW-0811">Translocation</keyword>
<evidence type="ECO:0000256" key="6">
    <source>
        <dbReference type="ARBA" id="ARBA00022989"/>
    </source>
</evidence>
<keyword evidence="8 9" id="KW-0472">Membrane</keyword>
<dbReference type="Proteomes" id="UP000576152">
    <property type="component" value="Unassembled WGS sequence"/>
</dbReference>
<dbReference type="InterPro" id="IPR003369">
    <property type="entry name" value="TatA/B/E"/>
</dbReference>
<keyword evidence="4 9" id="KW-0812">Transmembrane</keyword>
<comment type="subcellular location">
    <subcellularLocation>
        <location evidence="9">Cell membrane</location>
        <topology evidence="9">Single-pass membrane protein</topology>
    </subcellularLocation>
    <subcellularLocation>
        <location evidence="1">Membrane</location>
        <topology evidence="1">Single-pass membrane protein</topology>
    </subcellularLocation>
</comment>
<name>A0ABR6HRQ3_9RHOB</name>
<protein>
    <recommendedName>
        <fullName evidence="9">Sec-independent protein translocase protein TatB</fullName>
    </recommendedName>
</protein>
<gene>
    <name evidence="9" type="primary">tatB</name>
    <name evidence="11" type="ORF">FHS00_002847</name>
</gene>
<evidence type="ECO:0000256" key="7">
    <source>
        <dbReference type="ARBA" id="ARBA00023010"/>
    </source>
</evidence>
<feature type="compositionally biased region" description="Basic and acidic residues" evidence="10">
    <location>
        <begin position="87"/>
        <end position="116"/>
    </location>
</feature>
<comment type="caution">
    <text evidence="11">The sequence shown here is derived from an EMBL/GenBank/DDBJ whole genome shotgun (WGS) entry which is preliminary data.</text>
</comment>